<dbReference type="Proteomes" id="UP000177515">
    <property type="component" value="Chromosome 2"/>
</dbReference>
<evidence type="ECO:0000313" key="1">
    <source>
        <dbReference type="EMBL" id="AOZ10871.1"/>
    </source>
</evidence>
<protein>
    <submittedName>
        <fullName evidence="1">Peptidase M19</fullName>
    </submittedName>
</protein>
<gene>
    <name evidence="1" type="ORF">BKK80_27825</name>
</gene>
<dbReference type="Pfam" id="PF01244">
    <property type="entry name" value="Peptidase_M19"/>
    <property type="match status" value="1"/>
</dbReference>
<dbReference type="InterPro" id="IPR008257">
    <property type="entry name" value="Pept_M19"/>
</dbReference>
<evidence type="ECO:0000313" key="2">
    <source>
        <dbReference type="Proteomes" id="UP000177515"/>
    </source>
</evidence>
<organism evidence="1 2">
    <name type="scientific">Cupriavidus malaysiensis</name>
    <dbReference type="NCBI Taxonomy" id="367825"/>
    <lineage>
        <taxon>Bacteria</taxon>
        <taxon>Pseudomonadati</taxon>
        <taxon>Pseudomonadota</taxon>
        <taxon>Betaproteobacteria</taxon>
        <taxon>Burkholderiales</taxon>
        <taxon>Burkholderiaceae</taxon>
        <taxon>Cupriavidus</taxon>
    </lineage>
</organism>
<sequence length="209" mass="22046">MAAEGADFLEGRIERVDEAYTEQQLRHLQLTHYRVNELGDIQSEAPVHGGLSDFGAAVVRRCNALGLVVDVAHGTYDLVKRAAAVSSKPLVLSHTALAAHPGARSRLVSPDHARVIAGTGGVIGVWPSAGSFRDLAGMADGIKRMVDVVGVDHVGLGSDMLGFISPPVFRSYAQLPALAQALLAGGFRPAELDKLLGGNYRRVFEASVG</sequence>
<dbReference type="EMBL" id="CP017755">
    <property type="protein sequence ID" value="AOZ10871.1"/>
    <property type="molecule type" value="Genomic_DNA"/>
</dbReference>
<dbReference type="PANTHER" id="PTHR10443:SF12">
    <property type="entry name" value="DIPEPTIDASE"/>
    <property type="match status" value="1"/>
</dbReference>
<dbReference type="SUPFAM" id="SSF51556">
    <property type="entry name" value="Metallo-dependent hydrolases"/>
    <property type="match status" value="1"/>
</dbReference>
<accession>A0ABN4TWN4</accession>
<dbReference type="Gene3D" id="3.20.20.140">
    <property type="entry name" value="Metal-dependent hydrolases"/>
    <property type="match status" value="1"/>
</dbReference>
<dbReference type="PANTHER" id="PTHR10443">
    <property type="entry name" value="MICROSOMAL DIPEPTIDASE"/>
    <property type="match status" value="1"/>
</dbReference>
<dbReference type="InterPro" id="IPR032466">
    <property type="entry name" value="Metal_Hydrolase"/>
</dbReference>
<name>A0ABN4TWN4_9BURK</name>
<proteinExistence type="predicted"/>
<dbReference type="PROSITE" id="PS51365">
    <property type="entry name" value="RENAL_DIPEPTIDASE_2"/>
    <property type="match status" value="1"/>
</dbReference>
<reference evidence="1 2" key="1">
    <citation type="submission" date="2016-10" db="EMBL/GenBank/DDBJ databases">
        <title>Complete genome sequences of three Cupriavidus strains isolated from various Malaysian environments.</title>
        <authorList>
            <person name="Abdullah A.A.-A."/>
            <person name="Shafie N.A.H."/>
            <person name="Lau N.S."/>
        </authorList>
    </citation>
    <scope>NUCLEOTIDE SEQUENCE [LARGE SCALE GENOMIC DNA]</scope>
    <source>
        <strain evidence="1 2">USMAA1020</strain>
    </source>
</reference>
<keyword evidence="2" id="KW-1185">Reference proteome</keyword>